<feature type="compositionally biased region" description="Basic and acidic residues" evidence="1">
    <location>
        <begin position="16"/>
        <end position="68"/>
    </location>
</feature>
<dbReference type="Proteomes" id="UP000483035">
    <property type="component" value="Unassembled WGS sequence"/>
</dbReference>
<protein>
    <submittedName>
        <fullName evidence="2">Uncharacterized protein</fullName>
    </submittedName>
</protein>
<gene>
    <name evidence="2" type="ORF">GR212_23240</name>
</gene>
<reference evidence="2 3" key="1">
    <citation type="submission" date="2019-12" db="EMBL/GenBank/DDBJ databases">
        <title>Rhizobium genotypes associated with high levels of biological nitrogen fixation by grain legumes in a temperate-maritime cropping system.</title>
        <authorList>
            <person name="Maluk M."/>
            <person name="Francesc Ferrando Molina F."/>
            <person name="Lopez Del Egido L."/>
            <person name="Lafos M."/>
            <person name="Langarica-Fuentes A."/>
            <person name="Gebre Yohannes G."/>
            <person name="Young M.W."/>
            <person name="Martin P."/>
            <person name="Gantlett R."/>
            <person name="Kenicer G."/>
            <person name="Hawes C."/>
            <person name="Begg G.S."/>
            <person name="Quilliam R.S."/>
            <person name="Squire G.R."/>
            <person name="Poole P.S."/>
            <person name="Young P.W."/>
            <person name="Iannetta P.M."/>
            <person name="James E.K."/>
        </authorList>
    </citation>
    <scope>NUCLEOTIDE SEQUENCE [LARGE SCALE GENOMIC DNA]</scope>
    <source>
        <strain evidence="2 3">JHI1118</strain>
    </source>
</reference>
<sequence>MTKRETPPEAIPAETDDARSIDSPAADRQRNDLAKAAAKELHRAMKETDRASGHHTSTTKERQQHGRK</sequence>
<evidence type="ECO:0000313" key="2">
    <source>
        <dbReference type="EMBL" id="NEI72489.1"/>
    </source>
</evidence>
<proteinExistence type="predicted"/>
<accession>A0A6L9UAU5</accession>
<feature type="region of interest" description="Disordered" evidence="1">
    <location>
        <begin position="1"/>
        <end position="68"/>
    </location>
</feature>
<evidence type="ECO:0000313" key="3">
    <source>
        <dbReference type="Proteomes" id="UP000483035"/>
    </source>
</evidence>
<dbReference type="RefSeq" id="WP_163989958.1">
    <property type="nucleotide sequence ID" value="NZ_WUEY01000012.1"/>
</dbReference>
<name>A0A6L9UAU5_9HYPH</name>
<dbReference type="EMBL" id="WUEY01000012">
    <property type="protein sequence ID" value="NEI72489.1"/>
    <property type="molecule type" value="Genomic_DNA"/>
</dbReference>
<dbReference type="AlphaFoldDB" id="A0A6L9UAU5"/>
<organism evidence="2 3">
    <name type="scientific">Rhizobium lusitanum</name>
    <dbReference type="NCBI Taxonomy" id="293958"/>
    <lineage>
        <taxon>Bacteria</taxon>
        <taxon>Pseudomonadati</taxon>
        <taxon>Pseudomonadota</taxon>
        <taxon>Alphaproteobacteria</taxon>
        <taxon>Hyphomicrobiales</taxon>
        <taxon>Rhizobiaceae</taxon>
        <taxon>Rhizobium/Agrobacterium group</taxon>
        <taxon>Rhizobium</taxon>
    </lineage>
</organism>
<evidence type="ECO:0000256" key="1">
    <source>
        <dbReference type="SAM" id="MobiDB-lite"/>
    </source>
</evidence>
<comment type="caution">
    <text evidence="2">The sequence shown here is derived from an EMBL/GenBank/DDBJ whole genome shotgun (WGS) entry which is preliminary data.</text>
</comment>